<organism evidence="6 7">
    <name type="scientific">Mola mola</name>
    <name type="common">Ocean sunfish</name>
    <name type="synonym">Tetraodon mola</name>
    <dbReference type="NCBI Taxonomy" id="94237"/>
    <lineage>
        <taxon>Eukaryota</taxon>
        <taxon>Metazoa</taxon>
        <taxon>Chordata</taxon>
        <taxon>Craniata</taxon>
        <taxon>Vertebrata</taxon>
        <taxon>Euteleostomi</taxon>
        <taxon>Actinopterygii</taxon>
        <taxon>Neopterygii</taxon>
        <taxon>Teleostei</taxon>
        <taxon>Neoteleostei</taxon>
        <taxon>Acanthomorphata</taxon>
        <taxon>Eupercaria</taxon>
        <taxon>Tetraodontiformes</taxon>
        <taxon>Molidae</taxon>
        <taxon>Mola</taxon>
    </lineage>
</organism>
<dbReference type="Gene3D" id="1.20.1250.20">
    <property type="entry name" value="MFS general substrate transporter like domains"/>
    <property type="match status" value="1"/>
</dbReference>
<proteinExistence type="predicted"/>
<feature type="transmembrane region" description="Helical" evidence="5">
    <location>
        <begin position="6"/>
        <end position="23"/>
    </location>
</feature>
<evidence type="ECO:0000313" key="6">
    <source>
        <dbReference type="Ensembl" id="ENSMMOP00000008954.1"/>
    </source>
</evidence>
<evidence type="ECO:0000256" key="5">
    <source>
        <dbReference type="SAM" id="Phobius"/>
    </source>
</evidence>
<keyword evidence="3 5" id="KW-1133">Transmembrane helix</keyword>
<feature type="transmembrane region" description="Helical" evidence="5">
    <location>
        <begin position="171"/>
        <end position="192"/>
    </location>
</feature>
<evidence type="ECO:0000313" key="7">
    <source>
        <dbReference type="Proteomes" id="UP000261620"/>
    </source>
</evidence>
<evidence type="ECO:0000256" key="3">
    <source>
        <dbReference type="ARBA" id="ARBA00022989"/>
    </source>
</evidence>
<reference evidence="6" key="1">
    <citation type="submission" date="2025-08" db="UniProtKB">
        <authorList>
            <consortium name="Ensembl"/>
        </authorList>
    </citation>
    <scope>IDENTIFICATION</scope>
</reference>
<comment type="subcellular location">
    <subcellularLocation>
        <location evidence="1">Membrane</location>
        <topology evidence="1">Multi-pass membrane protein</topology>
    </subcellularLocation>
</comment>
<accession>A0A3Q3WJG7</accession>
<dbReference type="Proteomes" id="UP000261620">
    <property type="component" value="Unplaced"/>
</dbReference>
<dbReference type="STRING" id="94237.ENSMMOP00000008954"/>
<reference evidence="6" key="2">
    <citation type="submission" date="2025-09" db="UniProtKB">
        <authorList>
            <consortium name="Ensembl"/>
        </authorList>
    </citation>
    <scope>IDENTIFICATION</scope>
</reference>
<evidence type="ECO:0000256" key="2">
    <source>
        <dbReference type="ARBA" id="ARBA00022692"/>
    </source>
</evidence>
<dbReference type="InterPro" id="IPR036259">
    <property type="entry name" value="MFS_trans_sf"/>
</dbReference>
<dbReference type="Ensembl" id="ENSMMOT00000009113.1">
    <property type="protein sequence ID" value="ENSMMOP00000008954.1"/>
    <property type="gene ID" value="ENSMMOG00000006910.1"/>
</dbReference>
<evidence type="ECO:0000256" key="1">
    <source>
        <dbReference type="ARBA" id="ARBA00004141"/>
    </source>
</evidence>
<evidence type="ECO:0000256" key="4">
    <source>
        <dbReference type="ARBA" id="ARBA00023136"/>
    </source>
</evidence>
<keyword evidence="2 5" id="KW-0812">Transmembrane</keyword>
<dbReference type="PANTHER" id="PTHR24064">
    <property type="entry name" value="SOLUTE CARRIER FAMILY 22 MEMBER"/>
    <property type="match status" value="1"/>
</dbReference>
<dbReference type="AlphaFoldDB" id="A0A3Q3WJG7"/>
<protein>
    <submittedName>
        <fullName evidence="6">Uncharacterized protein</fullName>
    </submittedName>
</protein>
<dbReference type="GO" id="GO:0016020">
    <property type="term" value="C:membrane"/>
    <property type="evidence" value="ECO:0007669"/>
    <property type="project" value="UniProtKB-SubCell"/>
</dbReference>
<name>A0A3Q3WJG7_MOLML</name>
<keyword evidence="7" id="KW-1185">Reference proteome</keyword>
<sequence length="267" mass="30322">GDAVSHFYTGMSLAGITIIPFVLRKYAYAKTEIENRTRLEQVFVVHIWFYRECAGFSPDVEWVTVERRNFTGIIVSLDISTENCIMVGMAYLVNEWRMLILASARWLLANGKEDAANHYIMKCISILNSFIFCCPTFPQALLKSAQAEVTDKKYTFLDIFKTPNMRKLSKCFGFGVQLIYFGICLNITGFGLSIYLTQFLFATIEEFPVKIVVYVFVEKVGRKPCEMGSVFLTKLFVSSNFHSDKWVIRTVMAVLGKALSEASCADL</sequence>
<keyword evidence="4 5" id="KW-0472">Membrane</keyword>